<proteinExistence type="predicted"/>
<evidence type="ECO:0000259" key="3">
    <source>
        <dbReference type="PROSITE" id="PS50948"/>
    </source>
</evidence>
<feature type="region of interest" description="Disordered" evidence="1">
    <location>
        <begin position="108"/>
        <end position="216"/>
    </location>
</feature>
<keyword evidence="2" id="KW-0732">Signal</keyword>
<sequence length="381" mass="39966">MRSHIPVAGVLLQAGLSLAKPYLYAKDGMVYNVLPREGAFGENEAAIEARGMSLEQANVADSCMGSYNLIATGTGPQPTGRPRYRDPDFDFFDFCSSFIRPTKTYTVTTRTSTPTPPVVTITVTATRSSTSTRSTTNSSPPPPPTTKSTSTPDVVTVTVTATRTSTSTKPTTTLLPPTTSTTSKFSTPTTTSTTSSSSPAPLPPSTTTTSTPPSATGSLCPSAVAGQICGVPGWGYAENNLYSGSPIDAATCHQLCLANPDCKSFQTQDSSYEAPQCNLYKVDASGNNTIPGAAPYLFYDRGCPDYAPAACTKVAPPATTVKPTLTVGFGLAERQWGGGKPQSVTLPWFLDPFGPETISEVCSCIITLAPPAIGYTTTVRW</sequence>
<dbReference type="AlphaFoldDB" id="A0A8H8BU31"/>
<feature type="signal peptide" evidence="2">
    <location>
        <begin position="1"/>
        <end position="19"/>
    </location>
</feature>
<evidence type="ECO:0000313" key="4">
    <source>
        <dbReference type="EMBL" id="KAG4423967.1"/>
    </source>
</evidence>
<feature type="domain" description="Apple" evidence="3">
    <location>
        <begin position="229"/>
        <end position="303"/>
    </location>
</feature>
<protein>
    <recommendedName>
        <fullName evidence="3">Apple domain-containing protein</fullName>
    </recommendedName>
</protein>
<feature type="chain" id="PRO_5034090009" description="Apple domain-containing protein" evidence="2">
    <location>
        <begin position="20"/>
        <end position="381"/>
    </location>
</feature>
<name>A0A8H8BU31_9HELO</name>
<dbReference type="InterPro" id="IPR003609">
    <property type="entry name" value="Pan_app"/>
</dbReference>
<evidence type="ECO:0000256" key="2">
    <source>
        <dbReference type="SAM" id="SignalP"/>
    </source>
</evidence>
<organism evidence="4 5">
    <name type="scientific">Cadophora malorum</name>
    <dbReference type="NCBI Taxonomy" id="108018"/>
    <lineage>
        <taxon>Eukaryota</taxon>
        <taxon>Fungi</taxon>
        <taxon>Dikarya</taxon>
        <taxon>Ascomycota</taxon>
        <taxon>Pezizomycotina</taxon>
        <taxon>Leotiomycetes</taxon>
        <taxon>Helotiales</taxon>
        <taxon>Ploettnerulaceae</taxon>
        <taxon>Cadophora</taxon>
    </lineage>
</organism>
<keyword evidence="5" id="KW-1185">Reference proteome</keyword>
<feature type="compositionally biased region" description="Low complexity" evidence="1">
    <location>
        <begin position="108"/>
        <end position="138"/>
    </location>
</feature>
<reference evidence="4" key="1">
    <citation type="submission" date="2021-02" db="EMBL/GenBank/DDBJ databases">
        <title>Genome sequence Cadophora malorum strain M34.</title>
        <authorList>
            <person name="Stefanovic E."/>
            <person name="Vu D."/>
            <person name="Scully C."/>
            <person name="Dijksterhuis J."/>
            <person name="Roader J."/>
            <person name="Houbraken J."/>
        </authorList>
    </citation>
    <scope>NUCLEOTIDE SEQUENCE</scope>
    <source>
        <strain evidence="4">M34</strain>
    </source>
</reference>
<comment type="caution">
    <text evidence="4">The sequence shown here is derived from an EMBL/GenBank/DDBJ whole genome shotgun (WGS) entry which is preliminary data.</text>
</comment>
<accession>A0A8H8BU31</accession>
<evidence type="ECO:0000256" key="1">
    <source>
        <dbReference type="SAM" id="MobiDB-lite"/>
    </source>
</evidence>
<dbReference type="Proteomes" id="UP000664132">
    <property type="component" value="Unassembled WGS sequence"/>
</dbReference>
<gene>
    <name evidence="4" type="ORF">IFR04_002962</name>
</gene>
<feature type="compositionally biased region" description="Low complexity" evidence="1">
    <location>
        <begin position="146"/>
        <end position="216"/>
    </location>
</feature>
<dbReference type="OrthoDB" id="3562088at2759"/>
<dbReference type="PROSITE" id="PS50948">
    <property type="entry name" value="PAN"/>
    <property type="match status" value="1"/>
</dbReference>
<evidence type="ECO:0000313" key="5">
    <source>
        <dbReference type="Proteomes" id="UP000664132"/>
    </source>
</evidence>
<dbReference type="EMBL" id="JAFJYH010000027">
    <property type="protein sequence ID" value="KAG4423967.1"/>
    <property type="molecule type" value="Genomic_DNA"/>
</dbReference>